<gene>
    <name evidence="12" type="primary">tmk</name>
    <name evidence="14" type="ORF">GJ654_17980</name>
</gene>
<dbReference type="EC" id="2.7.4.9" evidence="2 12"/>
<dbReference type="GO" id="GO:0006233">
    <property type="term" value="P:dTDP biosynthetic process"/>
    <property type="evidence" value="ECO:0007669"/>
    <property type="project" value="InterPro"/>
</dbReference>
<dbReference type="InterPro" id="IPR018095">
    <property type="entry name" value="Thymidylate_kin_CS"/>
</dbReference>
<evidence type="ECO:0000256" key="3">
    <source>
        <dbReference type="ARBA" id="ARBA00017144"/>
    </source>
</evidence>
<evidence type="ECO:0000256" key="5">
    <source>
        <dbReference type="ARBA" id="ARBA00022727"/>
    </source>
</evidence>
<dbReference type="EMBL" id="WNKS01000023">
    <property type="protein sequence ID" value="MTV32872.1"/>
    <property type="molecule type" value="Genomic_DNA"/>
</dbReference>
<reference evidence="14 15" key="1">
    <citation type="submission" date="2019-11" db="EMBL/GenBank/DDBJ databases">
        <title>Whole-genome sequence of a Rhodoblastus acidophilus DSM 142.</title>
        <authorList>
            <person name="Kyndt J.A."/>
            <person name="Meyer T.E."/>
        </authorList>
    </citation>
    <scope>NUCLEOTIDE SEQUENCE [LARGE SCALE GENOMIC DNA]</scope>
    <source>
        <strain evidence="14 15">DSM 142</strain>
    </source>
</reference>
<dbReference type="NCBIfam" id="TIGR00041">
    <property type="entry name" value="DTMP_kinase"/>
    <property type="match status" value="1"/>
</dbReference>
<evidence type="ECO:0000256" key="10">
    <source>
        <dbReference type="ARBA" id="ARBA00048743"/>
    </source>
</evidence>
<comment type="catalytic activity">
    <reaction evidence="10 12">
        <text>dTMP + ATP = dTDP + ADP</text>
        <dbReference type="Rhea" id="RHEA:13517"/>
        <dbReference type="ChEBI" id="CHEBI:30616"/>
        <dbReference type="ChEBI" id="CHEBI:58369"/>
        <dbReference type="ChEBI" id="CHEBI:63528"/>
        <dbReference type="ChEBI" id="CHEBI:456216"/>
        <dbReference type="EC" id="2.7.4.9"/>
    </reaction>
</comment>
<comment type="function">
    <text evidence="11 12">Phosphorylation of dTMP to form dTDP in both de novo and salvage pathways of dTTP synthesis.</text>
</comment>
<dbReference type="GO" id="GO:0005524">
    <property type="term" value="F:ATP binding"/>
    <property type="evidence" value="ECO:0007669"/>
    <property type="project" value="UniProtKB-UniRule"/>
</dbReference>
<dbReference type="PANTHER" id="PTHR10344">
    <property type="entry name" value="THYMIDYLATE KINASE"/>
    <property type="match status" value="1"/>
</dbReference>
<evidence type="ECO:0000256" key="9">
    <source>
        <dbReference type="ARBA" id="ARBA00029962"/>
    </source>
</evidence>
<feature type="binding site" evidence="12">
    <location>
        <begin position="41"/>
        <end position="48"/>
    </location>
    <ligand>
        <name>ATP</name>
        <dbReference type="ChEBI" id="CHEBI:30616"/>
    </ligand>
</feature>
<evidence type="ECO:0000256" key="12">
    <source>
        <dbReference type="HAMAP-Rule" id="MF_00165"/>
    </source>
</evidence>
<accession>A0A6N8DQI8</accession>
<evidence type="ECO:0000256" key="11">
    <source>
        <dbReference type="ARBA" id="ARBA00057735"/>
    </source>
</evidence>
<keyword evidence="5 12" id="KW-0545">Nucleotide biosynthesis</keyword>
<evidence type="ECO:0000256" key="6">
    <source>
        <dbReference type="ARBA" id="ARBA00022741"/>
    </source>
</evidence>
<dbReference type="AlphaFoldDB" id="A0A6N8DQI8"/>
<evidence type="ECO:0000313" key="14">
    <source>
        <dbReference type="EMBL" id="MTV32872.1"/>
    </source>
</evidence>
<evidence type="ECO:0000256" key="2">
    <source>
        <dbReference type="ARBA" id="ARBA00012980"/>
    </source>
</evidence>
<evidence type="ECO:0000256" key="4">
    <source>
        <dbReference type="ARBA" id="ARBA00022679"/>
    </source>
</evidence>
<dbReference type="Pfam" id="PF02223">
    <property type="entry name" value="Thymidylate_kin"/>
    <property type="match status" value="1"/>
</dbReference>
<keyword evidence="8 12" id="KW-0067">ATP-binding</keyword>
<dbReference type="PROSITE" id="PS01331">
    <property type="entry name" value="THYMIDYLATE_KINASE"/>
    <property type="match status" value="1"/>
</dbReference>
<dbReference type="OrthoDB" id="9774907at2"/>
<evidence type="ECO:0000313" key="15">
    <source>
        <dbReference type="Proteomes" id="UP000439113"/>
    </source>
</evidence>
<evidence type="ECO:0000256" key="8">
    <source>
        <dbReference type="ARBA" id="ARBA00022840"/>
    </source>
</evidence>
<dbReference type="Proteomes" id="UP000439113">
    <property type="component" value="Unassembled WGS sequence"/>
</dbReference>
<dbReference type="GO" id="GO:0005829">
    <property type="term" value="C:cytosol"/>
    <property type="evidence" value="ECO:0007669"/>
    <property type="project" value="TreeGrafter"/>
</dbReference>
<evidence type="ECO:0000259" key="13">
    <source>
        <dbReference type="Pfam" id="PF02223"/>
    </source>
</evidence>
<dbReference type="CDD" id="cd01672">
    <property type="entry name" value="TMPK"/>
    <property type="match status" value="1"/>
</dbReference>
<dbReference type="GO" id="GO:0006227">
    <property type="term" value="P:dUDP biosynthetic process"/>
    <property type="evidence" value="ECO:0007669"/>
    <property type="project" value="TreeGrafter"/>
</dbReference>
<comment type="caution">
    <text evidence="14">The sequence shown here is derived from an EMBL/GenBank/DDBJ whole genome shotgun (WGS) entry which is preliminary data.</text>
</comment>
<proteinExistence type="inferred from homology"/>
<sequence length="251" mass="27629">MRLIDLEHDPKKEGNPIFWKTSCANNRASGLGKGLFISFEGGEGAGKSTQIRLLAARLRDYARELVTTREPGGTALAERLRDVILSGRAKTFGPLGEAVLFSAARIDHIDRLIAPALGRGAVVLCDRFADSTRAYQGARGEIDDTVMAALENATVADCRPDLTFILDIPPEIGLERARARRGEGTADRFEGEDLSFHWQLREKFLGIARADPERCRVIDADRPQDAVAASIWEAMAEKFRRREHEAAEGVS</sequence>
<name>A0A6N8DQI8_RHOAC</name>
<dbReference type="GO" id="GO:0004798">
    <property type="term" value="F:dTMP kinase activity"/>
    <property type="evidence" value="ECO:0007669"/>
    <property type="project" value="UniProtKB-UniRule"/>
</dbReference>
<dbReference type="SUPFAM" id="SSF52540">
    <property type="entry name" value="P-loop containing nucleoside triphosphate hydrolases"/>
    <property type="match status" value="1"/>
</dbReference>
<dbReference type="Gene3D" id="3.40.50.300">
    <property type="entry name" value="P-loop containing nucleotide triphosphate hydrolases"/>
    <property type="match status" value="1"/>
</dbReference>
<protein>
    <recommendedName>
        <fullName evidence="3 12">Thymidylate kinase</fullName>
        <ecNumber evidence="2 12">2.7.4.9</ecNumber>
    </recommendedName>
    <alternativeName>
        <fullName evidence="9 12">dTMP kinase</fullName>
    </alternativeName>
</protein>
<dbReference type="PANTHER" id="PTHR10344:SF4">
    <property type="entry name" value="UMP-CMP KINASE 2, MITOCHONDRIAL"/>
    <property type="match status" value="1"/>
</dbReference>
<evidence type="ECO:0000256" key="1">
    <source>
        <dbReference type="ARBA" id="ARBA00009776"/>
    </source>
</evidence>
<dbReference type="InterPro" id="IPR027417">
    <property type="entry name" value="P-loop_NTPase"/>
</dbReference>
<dbReference type="GO" id="GO:0006235">
    <property type="term" value="P:dTTP biosynthetic process"/>
    <property type="evidence" value="ECO:0007669"/>
    <property type="project" value="UniProtKB-UniRule"/>
</dbReference>
<dbReference type="InterPro" id="IPR039430">
    <property type="entry name" value="Thymidylate_kin-like_dom"/>
</dbReference>
<comment type="similarity">
    <text evidence="1 12">Belongs to the thymidylate kinase family.</text>
</comment>
<keyword evidence="7 12" id="KW-0418">Kinase</keyword>
<dbReference type="InterPro" id="IPR018094">
    <property type="entry name" value="Thymidylate_kinase"/>
</dbReference>
<dbReference type="HAMAP" id="MF_00165">
    <property type="entry name" value="Thymidylate_kinase"/>
    <property type="match status" value="1"/>
</dbReference>
<evidence type="ECO:0000256" key="7">
    <source>
        <dbReference type="ARBA" id="ARBA00022777"/>
    </source>
</evidence>
<keyword evidence="4 12" id="KW-0808">Transferase</keyword>
<organism evidence="14 15">
    <name type="scientific">Rhodoblastus acidophilus</name>
    <name type="common">Rhodopseudomonas acidophila</name>
    <dbReference type="NCBI Taxonomy" id="1074"/>
    <lineage>
        <taxon>Bacteria</taxon>
        <taxon>Pseudomonadati</taxon>
        <taxon>Pseudomonadota</taxon>
        <taxon>Alphaproteobacteria</taxon>
        <taxon>Hyphomicrobiales</taxon>
        <taxon>Rhodoblastaceae</taxon>
        <taxon>Rhodoblastus</taxon>
    </lineage>
</organism>
<keyword evidence="6 12" id="KW-0547">Nucleotide-binding</keyword>
<feature type="domain" description="Thymidylate kinase-like" evidence="13">
    <location>
        <begin position="39"/>
        <end position="231"/>
    </location>
</feature>
<dbReference type="FunFam" id="3.40.50.300:FF:000225">
    <property type="entry name" value="Thymidylate kinase"/>
    <property type="match status" value="1"/>
</dbReference>